<protein>
    <submittedName>
        <fullName evidence="1">Uncharacterized protein</fullName>
    </submittedName>
</protein>
<dbReference type="Proteomes" id="UP000253250">
    <property type="component" value="Unassembled WGS sequence"/>
</dbReference>
<dbReference type="RefSeq" id="WP_065968721.1">
    <property type="nucleotide sequence ID" value="NZ_CP080624.1"/>
</dbReference>
<name>A0A1C2G4N7_9GAMM</name>
<sequence>MTRIRHEPLPDILAGLRALAADLQDDATIGDDGIPVLTAVIANPSRPDIRPHAVGAPIPTLSNVVARLPATPDPGAADRETLSAHIRAATIVQRVDTLWRADGNDPLDPAMMATLEHALAQALQELT</sequence>
<accession>A0A1C2G4N7</accession>
<keyword evidence="2" id="KW-1185">Reference proteome</keyword>
<organism evidence="1 2">
    <name type="scientific">Acidiferrobacter thiooxydans</name>
    <dbReference type="NCBI Taxonomy" id="163359"/>
    <lineage>
        <taxon>Bacteria</taxon>
        <taxon>Pseudomonadati</taxon>
        <taxon>Pseudomonadota</taxon>
        <taxon>Gammaproteobacteria</taxon>
        <taxon>Acidiferrobacterales</taxon>
        <taxon>Acidiferrobacteraceae</taxon>
        <taxon>Acidiferrobacter</taxon>
    </lineage>
</organism>
<dbReference type="AlphaFoldDB" id="A0A1C2G4N7"/>
<comment type="caution">
    <text evidence="1">The sequence shown here is derived from an EMBL/GenBank/DDBJ whole genome shotgun (WGS) entry which is preliminary data.</text>
</comment>
<dbReference type="OrthoDB" id="9916820at2"/>
<gene>
    <name evidence="1" type="ORF">C4900_03985</name>
</gene>
<evidence type="ECO:0000313" key="1">
    <source>
        <dbReference type="EMBL" id="RCN58926.1"/>
    </source>
</evidence>
<proteinExistence type="predicted"/>
<reference evidence="1 2" key="1">
    <citation type="submission" date="2018-02" db="EMBL/GenBank/DDBJ databases">
        <title>Insights into the biology of acidophilic members of the Acidiferrobacteraceae family derived from comparative genomic analyses.</title>
        <authorList>
            <person name="Issotta F."/>
            <person name="Thyssen C."/>
            <person name="Mena C."/>
            <person name="Moya A."/>
            <person name="Bellenberg S."/>
            <person name="Sproer C."/>
            <person name="Covarrubias P.C."/>
            <person name="Sand W."/>
            <person name="Quatrini R."/>
            <person name="Vera M."/>
        </authorList>
    </citation>
    <scope>NUCLEOTIDE SEQUENCE [LARGE SCALE GENOMIC DNA]</scope>
    <source>
        <strain evidence="2">m-1</strain>
    </source>
</reference>
<dbReference type="EMBL" id="PSYR01000001">
    <property type="protein sequence ID" value="RCN58926.1"/>
    <property type="molecule type" value="Genomic_DNA"/>
</dbReference>
<dbReference type="STRING" id="163359.A9R16_06530"/>
<evidence type="ECO:0000313" key="2">
    <source>
        <dbReference type="Proteomes" id="UP000253250"/>
    </source>
</evidence>